<dbReference type="PANTHER" id="PTHR46844">
    <property type="entry name" value="SLR5058 PROTEIN"/>
    <property type="match status" value="1"/>
</dbReference>
<evidence type="ECO:0000313" key="2">
    <source>
        <dbReference type="EMBL" id="GHI86841.1"/>
    </source>
</evidence>
<dbReference type="PROSITE" id="PS50837">
    <property type="entry name" value="NACHT"/>
    <property type="match status" value="1"/>
</dbReference>
<keyword evidence="2" id="KW-0067">ATP-binding</keyword>
<dbReference type="InterPro" id="IPR054547">
    <property type="entry name" value="NNH1"/>
</dbReference>
<feature type="domain" description="NACHT" evidence="1">
    <location>
        <begin position="286"/>
        <end position="621"/>
    </location>
</feature>
<proteinExistence type="predicted"/>
<accession>A0A919LDT4</accession>
<sequence>MEPGIAVRLASLAIGPLVKKLFVTEGPGAGLVDRPVRISGYVSFRGEKRSLREPDLRDLAAKLVRQALRTGERPVAEDEQQAVADALATTLYALGEITLTDLDAVRLGSEAFARELRRAGGHPERELSADATYFYERLLDAACLHILHFFTQRSTFVAHALVEQTRRTAELTARVDELIRRDPLPGAQDAAFEQDYLPYVSKKHGKLTIYGIDLGNSPTRWPLDAAYLSLEATSRLPGLHDRQDLHDLHDEPVTGLGLPHAKRLALQALDDILASRRADQALGASHRVLLRGEAGSGKSTLVQWLAVTAASQDLAPQMEYLYDRIPFVLPLRTLTRHGERLPAPKDFLSAAGCPLGAVQPDGWAHRVLAAGRGLVLVDGIDEIPDRERGRARSWLRDLMDTYGGDNRWLVTSRPSAVAADWLADEDFTELTLSAMGPADIATFIKRWHRAARVGTDADAVLPEYEAQLLAAVRTQPDLGRLATNPLMCGLICALHRDRRGYLPHGRKDLYEAALSMLLSRRDRERDMEGPHLREEPQLDLLQRLAYWLIKNGRTEMDRSRAEDLIARALPSVPQAAALGGPEVVFAHFLQRSGLLREPAPGTVDFIHRTFQDFLGARAAVEEGDFGLLAAHADDDQWEDVIRMAVAQARPAERVTIIRDLIAQGDRSPDQRTRSRVYLLAAACLEHATSLAPEVREAVESRAATLIPPADEEQARALAEVGPLILGLLPTEGLDDWDAYHVVIAASHLTSDAAVSFLGRFAGHPFLMVRSQLMWAWSRFDGADYADEVIARLAPTNLAYTVQSDEHLHHLERLGLRPARLDIRSGVSAEALAVHIAGSRLAEIRLAGATLPDLGLLAGRSDLHTLFVRRCPELTDLSGIEDLPLQQLDLVTDRSDLALGALSRLTGLASLSLTGPAGLTWSVEDLPAQAPLQLLRLSGDFRPTNGLKGLGAFSDLAYLVLSAAAGPASRADWEETGELGILVHLSVSAASFEFLPAGAVFPGVVTLILTGGGGERVLQAAVHRLPEAFPGLEEFRFVGDVPAGGEIDLAPLAGLSCLRVVVVETGEDRIRGAELLPPSVELIIE</sequence>
<dbReference type="InterPro" id="IPR007111">
    <property type="entry name" value="NACHT_NTPase"/>
</dbReference>
<dbReference type="OrthoDB" id="135105at2"/>
<dbReference type="Pfam" id="PF22733">
    <property type="entry name" value="NNH1"/>
    <property type="match status" value="1"/>
</dbReference>
<dbReference type="EMBL" id="BNEE01000006">
    <property type="protein sequence ID" value="GHI86841.1"/>
    <property type="molecule type" value="Genomic_DNA"/>
</dbReference>
<reference evidence="2" key="1">
    <citation type="submission" date="2020-09" db="EMBL/GenBank/DDBJ databases">
        <title>Whole genome shotgun sequence of Streptomyces xanthophaeus NBRC 12829.</title>
        <authorList>
            <person name="Komaki H."/>
            <person name="Tamura T."/>
        </authorList>
    </citation>
    <scope>NUCLEOTIDE SEQUENCE</scope>
    <source>
        <strain evidence="2">NBRC 12829</strain>
    </source>
</reference>
<dbReference type="Gene3D" id="3.40.50.300">
    <property type="entry name" value="P-loop containing nucleotide triphosphate hydrolases"/>
    <property type="match status" value="1"/>
</dbReference>
<dbReference type="RefSeq" id="WP_031145637.1">
    <property type="nucleotide sequence ID" value="NZ_BNEE01000006.1"/>
</dbReference>
<dbReference type="SUPFAM" id="SSF52540">
    <property type="entry name" value="P-loop containing nucleoside triphosphate hydrolases"/>
    <property type="match status" value="1"/>
</dbReference>
<dbReference type="Proteomes" id="UP000600026">
    <property type="component" value="Unassembled WGS sequence"/>
</dbReference>
<dbReference type="AlphaFoldDB" id="A0A919LDT4"/>
<keyword evidence="3" id="KW-1185">Reference proteome</keyword>
<protein>
    <submittedName>
        <fullName evidence="2">ATP-binding protein</fullName>
    </submittedName>
</protein>
<evidence type="ECO:0000313" key="3">
    <source>
        <dbReference type="Proteomes" id="UP000600026"/>
    </source>
</evidence>
<dbReference type="PANTHER" id="PTHR46844:SF1">
    <property type="entry name" value="SLR5058 PROTEIN"/>
    <property type="match status" value="1"/>
</dbReference>
<dbReference type="GO" id="GO:0005524">
    <property type="term" value="F:ATP binding"/>
    <property type="evidence" value="ECO:0007669"/>
    <property type="project" value="UniProtKB-KW"/>
</dbReference>
<evidence type="ECO:0000259" key="1">
    <source>
        <dbReference type="PROSITE" id="PS50837"/>
    </source>
</evidence>
<keyword evidence="2" id="KW-0547">Nucleotide-binding</keyword>
<dbReference type="InterPro" id="IPR027417">
    <property type="entry name" value="P-loop_NTPase"/>
</dbReference>
<organism evidence="2 3">
    <name type="scientific">Streptomyces xanthophaeus</name>
    <dbReference type="NCBI Taxonomy" id="67385"/>
    <lineage>
        <taxon>Bacteria</taxon>
        <taxon>Bacillati</taxon>
        <taxon>Actinomycetota</taxon>
        <taxon>Actinomycetes</taxon>
        <taxon>Kitasatosporales</taxon>
        <taxon>Streptomycetaceae</taxon>
        <taxon>Streptomyces</taxon>
    </lineage>
</organism>
<name>A0A919LDT4_9ACTN</name>
<comment type="caution">
    <text evidence="2">The sequence shown here is derived from an EMBL/GenBank/DDBJ whole genome shotgun (WGS) entry which is preliminary data.</text>
</comment>
<dbReference type="Pfam" id="PF05729">
    <property type="entry name" value="NACHT"/>
    <property type="match status" value="1"/>
</dbReference>
<gene>
    <name evidence="2" type="ORF">Sxan_42050</name>
</gene>